<reference evidence="4" key="1">
    <citation type="journal article" date="2017" name="Nat. Ecol. Evol.">
        <title>Genome expansion and lineage-specific genetic innovations in the forest pathogenic fungi Armillaria.</title>
        <authorList>
            <person name="Sipos G."/>
            <person name="Prasanna A.N."/>
            <person name="Walter M.C."/>
            <person name="O'Connor E."/>
            <person name="Balint B."/>
            <person name="Krizsan K."/>
            <person name="Kiss B."/>
            <person name="Hess J."/>
            <person name="Varga T."/>
            <person name="Slot J."/>
            <person name="Riley R."/>
            <person name="Boka B."/>
            <person name="Rigling D."/>
            <person name="Barry K."/>
            <person name="Lee J."/>
            <person name="Mihaltcheva S."/>
            <person name="LaButti K."/>
            <person name="Lipzen A."/>
            <person name="Waldron R."/>
            <person name="Moloney N.M."/>
            <person name="Sperisen C."/>
            <person name="Kredics L."/>
            <person name="Vagvoelgyi C."/>
            <person name="Patrignani A."/>
            <person name="Fitzpatrick D."/>
            <person name="Nagy I."/>
            <person name="Doyle S."/>
            <person name="Anderson J.B."/>
            <person name="Grigoriev I.V."/>
            <person name="Gueldener U."/>
            <person name="Muensterkoetter M."/>
            <person name="Nagy L.G."/>
        </authorList>
    </citation>
    <scope>NUCLEOTIDE SEQUENCE [LARGE SCALE GENOMIC DNA]</scope>
    <source>
        <strain evidence="4">28-4</strain>
    </source>
</reference>
<evidence type="ECO:0000256" key="2">
    <source>
        <dbReference type="SAM" id="SignalP"/>
    </source>
</evidence>
<evidence type="ECO:0008006" key="5">
    <source>
        <dbReference type="Google" id="ProtNLM"/>
    </source>
</evidence>
<dbReference type="InterPro" id="IPR010905">
    <property type="entry name" value="Glyco_hydro_88"/>
</dbReference>
<name>A0A2H3AVN7_9AGAR</name>
<dbReference type="STRING" id="1076256.A0A2H3AVN7"/>
<evidence type="ECO:0000313" key="4">
    <source>
        <dbReference type="Proteomes" id="UP000218334"/>
    </source>
</evidence>
<evidence type="ECO:0000313" key="3">
    <source>
        <dbReference type="EMBL" id="PBK61610.1"/>
    </source>
</evidence>
<dbReference type="SUPFAM" id="SSF48208">
    <property type="entry name" value="Six-hairpin glycosidases"/>
    <property type="match status" value="1"/>
</dbReference>
<gene>
    <name evidence="3" type="ORF">ARMSODRAFT_943746</name>
</gene>
<dbReference type="InterPro" id="IPR012341">
    <property type="entry name" value="6hp_glycosidase-like_sf"/>
</dbReference>
<dbReference type="Pfam" id="PF07470">
    <property type="entry name" value="Glyco_hydro_88"/>
    <property type="match status" value="1"/>
</dbReference>
<sequence>MRTGLWLIGLAFIFRCTLGNPLSLDPGWNVSAVESQVGPLPSHCWEFGTAAEALLELYSPMLSVFGPNPFPAPAPDPQQVKALAYAQSKIVLGTGANVLGDGSGAVGDPASLGVYAWLLGKTNDTYKQAAVEQIQYLLEQAPRYQNESGAISQRVDVAELWADFMYMAPPFIAYFAADTSNETLLEESYKQCAYYREILQSQFIKNESYYGAWSHIVGPQSSDPGLWSTGNGWAAAGMTRVLAVIMKSFVGSSKPWRQLAIEGLTYWIREIIESAVALTPTSTPLLHNYLDDDDWFPEISGSCMLASVVYRMAVLRPDVFGIYIPWADNIRTELGSGQYITPTGIVSPAINPLDWGDWNPYITGSPEGQAMVILMYAGWRDCVYAMVCAISSVPDKRGMQRHRRERH</sequence>
<keyword evidence="1" id="KW-0378">Hydrolase</keyword>
<keyword evidence="4" id="KW-1185">Reference proteome</keyword>
<feature type="signal peptide" evidence="2">
    <location>
        <begin position="1"/>
        <end position="19"/>
    </location>
</feature>
<dbReference type="InterPro" id="IPR008928">
    <property type="entry name" value="6-hairpin_glycosidase_sf"/>
</dbReference>
<proteinExistence type="predicted"/>
<organism evidence="3 4">
    <name type="scientific">Armillaria solidipes</name>
    <dbReference type="NCBI Taxonomy" id="1076256"/>
    <lineage>
        <taxon>Eukaryota</taxon>
        <taxon>Fungi</taxon>
        <taxon>Dikarya</taxon>
        <taxon>Basidiomycota</taxon>
        <taxon>Agaricomycotina</taxon>
        <taxon>Agaricomycetes</taxon>
        <taxon>Agaricomycetidae</taxon>
        <taxon>Agaricales</taxon>
        <taxon>Marasmiineae</taxon>
        <taxon>Physalacriaceae</taxon>
        <taxon>Armillaria</taxon>
    </lineage>
</organism>
<dbReference type="AlphaFoldDB" id="A0A2H3AVN7"/>
<dbReference type="EMBL" id="KZ293474">
    <property type="protein sequence ID" value="PBK61610.1"/>
    <property type="molecule type" value="Genomic_DNA"/>
</dbReference>
<dbReference type="PANTHER" id="PTHR41814:SF1">
    <property type="entry name" value="CELLULASE"/>
    <property type="match status" value="1"/>
</dbReference>
<dbReference type="Gene3D" id="1.50.10.10">
    <property type="match status" value="1"/>
</dbReference>
<evidence type="ECO:0000256" key="1">
    <source>
        <dbReference type="ARBA" id="ARBA00022801"/>
    </source>
</evidence>
<dbReference type="GO" id="GO:0016787">
    <property type="term" value="F:hydrolase activity"/>
    <property type="evidence" value="ECO:0007669"/>
    <property type="project" value="UniProtKB-KW"/>
</dbReference>
<feature type="chain" id="PRO_5013635205" description="Six-hairpin glycosidase" evidence="2">
    <location>
        <begin position="20"/>
        <end position="407"/>
    </location>
</feature>
<dbReference type="PANTHER" id="PTHR41814">
    <property type="entry name" value="EXPRESSED PROTEIN"/>
    <property type="match status" value="1"/>
</dbReference>
<dbReference type="Proteomes" id="UP000218334">
    <property type="component" value="Unassembled WGS sequence"/>
</dbReference>
<dbReference type="GO" id="GO:0005975">
    <property type="term" value="P:carbohydrate metabolic process"/>
    <property type="evidence" value="ECO:0007669"/>
    <property type="project" value="InterPro"/>
</dbReference>
<accession>A0A2H3AVN7</accession>
<protein>
    <recommendedName>
        <fullName evidence="5">Six-hairpin glycosidase</fullName>
    </recommendedName>
</protein>
<keyword evidence="2" id="KW-0732">Signal</keyword>